<feature type="transmembrane region" description="Helical" evidence="2">
    <location>
        <begin position="142"/>
        <end position="160"/>
    </location>
</feature>
<sequence length="200" mass="20811">MRRPTGRELTTWLVTTAIVTVLGPLAGLLWANTIPRVTYLIIQGEPLIADPEGEGPVGIDGRFALIGLVAGLLCGAVGYAARGRRNDIALILGLAAGGVAASLLAWRTGHLVGLGHFHDVVRHARDGATVTGVADLRAKGVLVFWPVMAVAAYGLLEVVVRRLLPGDRGDGGSGEGDEVGGDELDLQSAPTGRDVDGRER</sequence>
<evidence type="ECO:0000313" key="3">
    <source>
        <dbReference type="EMBL" id="QKG26672.1"/>
    </source>
</evidence>
<keyword evidence="2" id="KW-0472">Membrane</keyword>
<feature type="transmembrane region" description="Helical" evidence="2">
    <location>
        <begin position="63"/>
        <end position="81"/>
    </location>
</feature>
<feature type="transmembrane region" description="Helical" evidence="2">
    <location>
        <begin position="12"/>
        <end position="31"/>
    </location>
</feature>
<accession>A0A7D3W547</accession>
<dbReference type="AlphaFoldDB" id="A0A7D3W547"/>
<dbReference type="Proteomes" id="UP000501240">
    <property type="component" value="Chromosome"/>
</dbReference>
<evidence type="ECO:0000256" key="2">
    <source>
        <dbReference type="SAM" id="Phobius"/>
    </source>
</evidence>
<evidence type="ECO:0000313" key="4">
    <source>
        <dbReference type="Proteomes" id="UP000501240"/>
    </source>
</evidence>
<reference evidence="3 4" key="1">
    <citation type="submission" date="2020-05" db="EMBL/GenBank/DDBJ databases">
        <title>Actinomadura verrucosospora NRRL-B18236 (PFL_A860) Genome sequencing and assembly.</title>
        <authorList>
            <person name="Samborskyy M."/>
        </authorList>
    </citation>
    <scope>NUCLEOTIDE SEQUENCE [LARGE SCALE GENOMIC DNA]</scope>
    <source>
        <strain evidence="3 4">NRRL:B18236</strain>
    </source>
</reference>
<dbReference type="EMBL" id="CP053892">
    <property type="protein sequence ID" value="QKG26672.1"/>
    <property type="molecule type" value="Genomic_DNA"/>
</dbReference>
<feature type="region of interest" description="Disordered" evidence="1">
    <location>
        <begin position="167"/>
        <end position="200"/>
    </location>
</feature>
<proteinExistence type="predicted"/>
<keyword evidence="4" id="KW-1185">Reference proteome</keyword>
<feature type="compositionally biased region" description="Acidic residues" evidence="1">
    <location>
        <begin position="175"/>
        <end position="185"/>
    </location>
</feature>
<name>A0A7D3W547_ACTVE</name>
<keyword evidence="2" id="KW-1133">Transmembrane helix</keyword>
<evidence type="ECO:0000256" key="1">
    <source>
        <dbReference type="SAM" id="MobiDB-lite"/>
    </source>
</evidence>
<keyword evidence="2" id="KW-0812">Transmembrane</keyword>
<protein>
    <submittedName>
        <fullName evidence="3">ABC transporter integral membrane subunit</fullName>
    </submittedName>
</protein>
<organism evidence="3 4">
    <name type="scientific">Actinomadura verrucosospora</name>
    <dbReference type="NCBI Taxonomy" id="46165"/>
    <lineage>
        <taxon>Bacteria</taxon>
        <taxon>Bacillati</taxon>
        <taxon>Actinomycetota</taxon>
        <taxon>Actinomycetes</taxon>
        <taxon>Streptosporangiales</taxon>
        <taxon>Thermomonosporaceae</taxon>
        <taxon>Actinomadura</taxon>
    </lineage>
</organism>
<gene>
    <name evidence="3" type="ORF">ACTIVE_8325</name>
</gene>
<feature type="transmembrane region" description="Helical" evidence="2">
    <location>
        <begin position="88"/>
        <end position="106"/>
    </location>
</feature>